<feature type="domain" description="IMS import disulfide relay-system CHCH-CHCH-like Cx9C" evidence="1">
    <location>
        <begin position="19"/>
        <end position="57"/>
    </location>
</feature>
<dbReference type="Pfam" id="PF16860">
    <property type="entry name" value="CX9C"/>
    <property type="match status" value="1"/>
</dbReference>
<evidence type="ECO:0000259" key="1">
    <source>
        <dbReference type="Pfam" id="PF16860"/>
    </source>
</evidence>
<name>A0A9D4VKW5_PEA</name>
<sequence length="137" mass="15252">MGRKAGGLFINSKRFSSLHKPCMKEMIMFMNCMATSHSDVEACAKQKEILNTCIESQIRTTFFSQLMKMVDHVDLLVYGGIPMTSAHHMLLQAQQIWEGCGQSSLIQILKVFSGNVYSLTPGACYSARIGFTEPFAC</sequence>
<dbReference type="PROSITE" id="PS51808">
    <property type="entry name" value="CHCH"/>
    <property type="match status" value="1"/>
</dbReference>
<evidence type="ECO:0000313" key="2">
    <source>
        <dbReference type="EMBL" id="KAI5385542.1"/>
    </source>
</evidence>
<accession>A0A9D4VKW5</accession>
<dbReference type="GO" id="GO:0005739">
    <property type="term" value="C:mitochondrion"/>
    <property type="evidence" value="ECO:0007669"/>
    <property type="project" value="GOC"/>
</dbReference>
<dbReference type="InterPro" id="IPR017264">
    <property type="entry name" value="Ribosomal_mS37_fun"/>
</dbReference>
<dbReference type="InterPro" id="IPR009069">
    <property type="entry name" value="Cys_alpha_HP_mot_SF"/>
</dbReference>
<protein>
    <recommendedName>
        <fullName evidence="1">IMS import disulfide relay-system CHCH-CHCH-like Cx9C domain-containing protein</fullName>
    </recommendedName>
</protein>
<gene>
    <name evidence="2" type="ORF">KIW84_072225</name>
</gene>
<dbReference type="GO" id="GO:0032543">
    <property type="term" value="P:mitochondrial translation"/>
    <property type="evidence" value="ECO:0007669"/>
    <property type="project" value="InterPro"/>
</dbReference>
<dbReference type="PANTHER" id="PTHR28066">
    <property type="entry name" value="37S RIBOSOMAL PROTEIN MRP10, MITOCHONDRIAL"/>
    <property type="match status" value="1"/>
</dbReference>
<dbReference type="SUPFAM" id="SSF47072">
    <property type="entry name" value="Cysteine alpha-hairpin motif"/>
    <property type="match status" value="1"/>
</dbReference>
<dbReference type="Proteomes" id="UP001058974">
    <property type="component" value="Chromosome 7"/>
</dbReference>
<proteinExistence type="predicted"/>
<comment type="caution">
    <text evidence="2">The sequence shown here is derived from an EMBL/GenBank/DDBJ whole genome shotgun (WGS) entry which is preliminary data.</text>
</comment>
<dbReference type="InterPro" id="IPR031731">
    <property type="entry name" value="CX9C"/>
</dbReference>
<dbReference type="GO" id="GO:0003735">
    <property type="term" value="F:structural constituent of ribosome"/>
    <property type="evidence" value="ECO:0007669"/>
    <property type="project" value="InterPro"/>
</dbReference>
<dbReference type="EMBL" id="JAMSHJ010000007">
    <property type="protein sequence ID" value="KAI5385542.1"/>
    <property type="molecule type" value="Genomic_DNA"/>
</dbReference>
<evidence type="ECO:0000313" key="3">
    <source>
        <dbReference type="Proteomes" id="UP001058974"/>
    </source>
</evidence>
<reference evidence="2 3" key="1">
    <citation type="journal article" date="2022" name="Nat. Genet.">
        <title>Improved pea reference genome and pan-genome highlight genomic features and evolutionary characteristics.</title>
        <authorList>
            <person name="Yang T."/>
            <person name="Liu R."/>
            <person name="Luo Y."/>
            <person name="Hu S."/>
            <person name="Wang D."/>
            <person name="Wang C."/>
            <person name="Pandey M.K."/>
            <person name="Ge S."/>
            <person name="Xu Q."/>
            <person name="Li N."/>
            <person name="Li G."/>
            <person name="Huang Y."/>
            <person name="Saxena R.K."/>
            <person name="Ji Y."/>
            <person name="Li M."/>
            <person name="Yan X."/>
            <person name="He Y."/>
            <person name="Liu Y."/>
            <person name="Wang X."/>
            <person name="Xiang C."/>
            <person name="Varshney R.K."/>
            <person name="Ding H."/>
            <person name="Gao S."/>
            <person name="Zong X."/>
        </authorList>
    </citation>
    <scope>NUCLEOTIDE SEQUENCE [LARGE SCALE GENOMIC DNA]</scope>
    <source>
        <strain evidence="2 3">cv. Zhongwan 6</strain>
    </source>
</reference>
<dbReference type="Gramene" id="Psat07G0222500-T1">
    <property type="protein sequence ID" value="KAI5385542.1"/>
    <property type="gene ID" value="KIW84_072225"/>
</dbReference>
<dbReference type="PANTHER" id="PTHR28066:SF1">
    <property type="entry name" value="SMALL RIBOSOMAL SUBUNIT PROTEIN MS37"/>
    <property type="match status" value="1"/>
</dbReference>
<keyword evidence="3" id="KW-1185">Reference proteome</keyword>
<organism evidence="2 3">
    <name type="scientific">Pisum sativum</name>
    <name type="common">Garden pea</name>
    <name type="synonym">Lathyrus oleraceus</name>
    <dbReference type="NCBI Taxonomy" id="3888"/>
    <lineage>
        <taxon>Eukaryota</taxon>
        <taxon>Viridiplantae</taxon>
        <taxon>Streptophyta</taxon>
        <taxon>Embryophyta</taxon>
        <taxon>Tracheophyta</taxon>
        <taxon>Spermatophyta</taxon>
        <taxon>Magnoliopsida</taxon>
        <taxon>eudicotyledons</taxon>
        <taxon>Gunneridae</taxon>
        <taxon>Pentapetalae</taxon>
        <taxon>rosids</taxon>
        <taxon>fabids</taxon>
        <taxon>Fabales</taxon>
        <taxon>Fabaceae</taxon>
        <taxon>Papilionoideae</taxon>
        <taxon>50 kb inversion clade</taxon>
        <taxon>NPAAA clade</taxon>
        <taxon>Hologalegina</taxon>
        <taxon>IRL clade</taxon>
        <taxon>Fabeae</taxon>
        <taxon>Lathyrus</taxon>
    </lineage>
</organism>
<dbReference type="AlphaFoldDB" id="A0A9D4VKW5"/>